<dbReference type="RefSeq" id="WP_200823539.1">
    <property type="nucleotide sequence ID" value="NZ_FNVU01000027.1"/>
</dbReference>
<sequence>MNITVKVSADSAAAARHARFGQLPERVQFEDMVEVKQVEVSEAVKNGYNSEASWNHFNCLAMDLGL</sequence>
<gene>
    <name evidence="1" type="ORF">SAMN05216223_12742</name>
</gene>
<reference evidence="1 2" key="1">
    <citation type="submission" date="2016-10" db="EMBL/GenBank/DDBJ databases">
        <authorList>
            <person name="de Groot N.N."/>
        </authorList>
    </citation>
    <scope>NUCLEOTIDE SEQUENCE [LARGE SCALE GENOMIC DNA]</scope>
    <source>
        <strain evidence="1 2">CGMCC 4.2023</strain>
    </source>
</reference>
<proteinExistence type="predicted"/>
<evidence type="ECO:0000313" key="1">
    <source>
        <dbReference type="EMBL" id="SEG93167.1"/>
    </source>
</evidence>
<accession>A0A1H6E696</accession>
<dbReference type="Proteomes" id="UP000236754">
    <property type="component" value="Unassembled WGS sequence"/>
</dbReference>
<name>A0A1H6E696_9ACTN</name>
<dbReference type="EMBL" id="FNVU01000027">
    <property type="protein sequence ID" value="SEG93167.1"/>
    <property type="molecule type" value="Genomic_DNA"/>
</dbReference>
<evidence type="ECO:0000313" key="2">
    <source>
        <dbReference type="Proteomes" id="UP000236754"/>
    </source>
</evidence>
<protein>
    <submittedName>
        <fullName evidence="1">Uncharacterized protein</fullName>
    </submittedName>
</protein>
<organism evidence="1 2">
    <name type="scientific">Actinacidiphila yanglinensis</name>
    <dbReference type="NCBI Taxonomy" id="310779"/>
    <lineage>
        <taxon>Bacteria</taxon>
        <taxon>Bacillati</taxon>
        <taxon>Actinomycetota</taxon>
        <taxon>Actinomycetes</taxon>
        <taxon>Kitasatosporales</taxon>
        <taxon>Streptomycetaceae</taxon>
        <taxon>Actinacidiphila</taxon>
    </lineage>
</organism>
<keyword evidence="2" id="KW-1185">Reference proteome</keyword>
<dbReference type="AlphaFoldDB" id="A0A1H6E696"/>